<proteinExistence type="predicted"/>
<dbReference type="KEGG" id="mbe:MBM_06608"/>
<dbReference type="AlphaFoldDB" id="K1WSK3"/>
<dbReference type="Proteomes" id="UP000006753">
    <property type="component" value="Unassembled WGS sequence"/>
</dbReference>
<protein>
    <submittedName>
        <fullName evidence="3">Uncharacterized protein</fullName>
    </submittedName>
</protein>
<sequence length="244" mass="27575">MPRLSQFLCPTVLALSFLLTGAQAQDGRKIIGYRTVNKEEAEYINENHKPSTDDDFDDEEGPRQLGEVGYFYTTNTPPGWQGDEDDWYCVVKANSEKIDAAEKVWVPEYYAWGAGSSADPNKMYLWSGDEGLLTEYITSLAKPGGTESPDPATALRFSYIAFWDKQQLQMVIPDALLKDDELDLWAECYETEAKLEEQATETVDWNSWRILGGPGQESEVWPYVQPDNEEDWPYKGPGTDKGEA</sequence>
<dbReference type="eggNOG" id="ENOG502SUI0">
    <property type="taxonomic scope" value="Eukaryota"/>
</dbReference>
<dbReference type="InterPro" id="IPR045564">
    <property type="entry name" value="DUF5910"/>
</dbReference>
<feature type="chain" id="PRO_5003852694" evidence="2">
    <location>
        <begin position="25"/>
        <end position="244"/>
    </location>
</feature>
<evidence type="ECO:0000256" key="1">
    <source>
        <dbReference type="SAM" id="MobiDB-lite"/>
    </source>
</evidence>
<gene>
    <name evidence="3" type="ORF">MBM_06608</name>
</gene>
<dbReference type="HOGENOM" id="CLU_091777_0_0_1"/>
<dbReference type="InParanoid" id="K1WSK3"/>
<dbReference type="RefSeq" id="XP_007294497.1">
    <property type="nucleotide sequence ID" value="XM_007294435.1"/>
</dbReference>
<name>K1WSK3_MARBU</name>
<feature type="signal peptide" evidence="2">
    <location>
        <begin position="1"/>
        <end position="24"/>
    </location>
</feature>
<dbReference type="Pfam" id="PF19287">
    <property type="entry name" value="DUF5910"/>
    <property type="match status" value="1"/>
</dbReference>
<feature type="region of interest" description="Disordered" evidence="1">
    <location>
        <begin position="218"/>
        <end position="244"/>
    </location>
</feature>
<accession>K1WSK3</accession>
<evidence type="ECO:0000256" key="2">
    <source>
        <dbReference type="SAM" id="SignalP"/>
    </source>
</evidence>
<organism evidence="3 4">
    <name type="scientific">Marssonina brunnea f. sp. multigermtubi (strain MB_m1)</name>
    <name type="common">Marssonina leaf spot fungus</name>
    <dbReference type="NCBI Taxonomy" id="1072389"/>
    <lineage>
        <taxon>Eukaryota</taxon>
        <taxon>Fungi</taxon>
        <taxon>Dikarya</taxon>
        <taxon>Ascomycota</taxon>
        <taxon>Pezizomycotina</taxon>
        <taxon>Leotiomycetes</taxon>
        <taxon>Helotiales</taxon>
        <taxon>Drepanopezizaceae</taxon>
        <taxon>Drepanopeziza</taxon>
    </lineage>
</organism>
<evidence type="ECO:0000313" key="3">
    <source>
        <dbReference type="EMBL" id="EKD15392.1"/>
    </source>
</evidence>
<dbReference type="OrthoDB" id="4540223at2759"/>
<reference evidence="3 4" key="1">
    <citation type="journal article" date="2012" name="BMC Genomics">
        <title>Sequencing the genome of Marssonina brunnea reveals fungus-poplar co-evolution.</title>
        <authorList>
            <person name="Zhu S."/>
            <person name="Cao Y.-Z."/>
            <person name="Jiang C."/>
            <person name="Tan B.-Y."/>
            <person name="Wang Z."/>
            <person name="Feng S."/>
            <person name="Zhang L."/>
            <person name="Su X.-H."/>
            <person name="Brejova B."/>
            <person name="Vinar T."/>
            <person name="Xu M."/>
            <person name="Wang M.-X."/>
            <person name="Zhang S.-G."/>
            <person name="Huang M.-R."/>
            <person name="Wu R."/>
            <person name="Zhou Y."/>
        </authorList>
    </citation>
    <scope>NUCLEOTIDE SEQUENCE [LARGE SCALE GENOMIC DNA]</scope>
    <source>
        <strain evidence="3 4">MB_m1</strain>
    </source>
</reference>
<dbReference type="EMBL" id="JH921442">
    <property type="protein sequence ID" value="EKD15392.1"/>
    <property type="molecule type" value="Genomic_DNA"/>
</dbReference>
<keyword evidence="2" id="KW-0732">Signal</keyword>
<dbReference type="GeneID" id="18762543"/>
<evidence type="ECO:0000313" key="4">
    <source>
        <dbReference type="Proteomes" id="UP000006753"/>
    </source>
</evidence>
<keyword evidence="4" id="KW-1185">Reference proteome</keyword>